<proteinExistence type="predicted"/>
<organism evidence="3">
    <name type="scientific">Eucalyptus grandis</name>
    <name type="common">Flooded gum</name>
    <dbReference type="NCBI Taxonomy" id="71139"/>
    <lineage>
        <taxon>Eukaryota</taxon>
        <taxon>Viridiplantae</taxon>
        <taxon>Streptophyta</taxon>
        <taxon>Embryophyta</taxon>
        <taxon>Tracheophyta</taxon>
        <taxon>Spermatophyta</taxon>
        <taxon>Magnoliopsida</taxon>
        <taxon>eudicotyledons</taxon>
        <taxon>Gunneridae</taxon>
        <taxon>Pentapetalae</taxon>
        <taxon>rosids</taxon>
        <taxon>malvids</taxon>
        <taxon>Myrtales</taxon>
        <taxon>Myrtaceae</taxon>
        <taxon>Myrtoideae</taxon>
        <taxon>Eucalypteae</taxon>
        <taxon>Eucalyptus</taxon>
    </lineage>
</organism>
<feature type="compositionally biased region" description="Gly residues" evidence="1">
    <location>
        <begin position="70"/>
        <end position="80"/>
    </location>
</feature>
<evidence type="ECO:0000313" key="3">
    <source>
        <dbReference type="EMBL" id="KCW85428.1"/>
    </source>
</evidence>
<sequence length="80" mass="8506">MSFRGRLGLCFCLLVVLLLQDSATTLSLGIASGYEDKGMVEGRSLRVRVNDYEDPSANRGHDPPTPAGKVGNGNRGGRKG</sequence>
<evidence type="ECO:0000256" key="1">
    <source>
        <dbReference type="SAM" id="MobiDB-lite"/>
    </source>
</evidence>
<feature type="chain" id="PRO_5001569859" evidence="2">
    <location>
        <begin position="28"/>
        <end position="80"/>
    </location>
</feature>
<feature type="region of interest" description="Disordered" evidence="1">
    <location>
        <begin position="51"/>
        <end position="80"/>
    </location>
</feature>
<dbReference type="Gramene" id="KCW85428">
    <property type="protein sequence ID" value="KCW85428"/>
    <property type="gene ID" value="EUGRSUZ_B02245"/>
</dbReference>
<dbReference type="EMBL" id="KK198754">
    <property type="protein sequence ID" value="KCW85428.1"/>
    <property type="molecule type" value="Genomic_DNA"/>
</dbReference>
<dbReference type="OrthoDB" id="1877702at2759"/>
<name>A0A059D3Z5_EUCGR</name>
<dbReference type="KEGG" id="egr:104432638"/>
<dbReference type="PANTHER" id="PTHR37177">
    <property type="entry name" value="PROTEIN PSY1"/>
    <property type="match status" value="1"/>
</dbReference>
<protein>
    <submittedName>
        <fullName evidence="3">Uncharacterized protein</fullName>
    </submittedName>
</protein>
<feature type="signal peptide" evidence="2">
    <location>
        <begin position="1"/>
        <end position="27"/>
    </location>
</feature>
<dbReference type="OMA" id="FKAKLCF"/>
<dbReference type="InParanoid" id="A0A059D3Z5"/>
<reference evidence="3" key="1">
    <citation type="submission" date="2013-07" db="EMBL/GenBank/DDBJ databases">
        <title>The genome of Eucalyptus grandis.</title>
        <authorList>
            <person name="Schmutz J."/>
            <person name="Hayes R."/>
            <person name="Myburg A."/>
            <person name="Tuskan G."/>
            <person name="Grattapaglia D."/>
            <person name="Rokhsar D.S."/>
        </authorList>
    </citation>
    <scope>NUCLEOTIDE SEQUENCE</scope>
    <source>
        <tissue evidence="3">Leaf extractions</tissue>
    </source>
</reference>
<accession>A0A059D3Z5</accession>
<dbReference type="InterPro" id="IPR034430">
    <property type="entry name" value="PSY"/>
</dbReference>
<evidence type="ECO:0000256" key="2">
    <source>
        <dbReference type="SAM" id="SignalP"/>
    </source>
</evidence>
<dbReference type="AlphaFoldDB" id="A0A059D3Z5"/>
<dbReference type="PANTHER" id="PTHR37177:SF4">
    <property type="entry name" value="PROTEIN PSY1"/>
    <property type="match status" value="1"/>
</dbReference>
<gene>
    <name evidence="3" type="ORF">EUGRSUZ_B02245</name>
</gene>
<keyword evidence="2" id="KW-0732">Signal</keyword>